<name>A0A1G2P5E8_9BACT</name>
<comment type="caution">
    <text evidence="3">The sequence shown here is derived from an EMBL/GenBank/DDBJ whole genome shotgun (WGS) entry which is preliminary data.</text>
</comment>
<organism evidence="3 4">
    <name type="scientific">Candidatus Taylorbacteria bacterium RIFCSPLOWO2_12_FULL_43_20</name>
    <dbReference type="NCBI Taxonomy" id="1802332"/>
    <lineage>
        <taxon>Bacteria</taxon>
        <taxon>Candidatus Tayloriibacteriota</taxon>
    </lineage>
</organism>
<feature type="signal peptide" evidence="2">
    <location>
        <begin position="1"/>
        <end position="20"/>
    </location>
</feature>
<protein>
    <submittedName>
        <fullName evidence="3">Uncharacterized protein</fullName>
    </submittedName>
</protein>
<evidence type="ECO:0000313" key="4">
    <source>
        <dbReference type="Proteomes" id="UP000177269"/>
    </source>
</evidence>
<feature type="chain" id="PRO_5009583839" evidence="2">
    <location>
        <begin position="21"/>
        <end position="147"/>
    </location>
</feature>
<dbReference type="EMBL" id="MHSK01000004">
    <property type="protein sequence ID" value="OHA42852.1"/>
    <property type="molecule type" value="Genomic_DNA"/>
</dbReference>
<reference evidence="3 4" key="1">
    <citation type="journal article" date="2016" name="Nat. Commun.">
        <title>Thousands of microbial genomes shed light on interconnected biogeochemical processes in an aquifer system.</title>
        <authorList>
            <person name="Anantharaman K."/>
            <person name="Brown C.T."/>
            <person name="Hug L.A."/>
            <person name="Sharon I."/>
            <person name="Castelle C.J."/>
            <person name="Probst A.J."/>
            <person name="Thomas B.C."/>
            <person name="Singh A."/>
            <person name="Wilkins M.J."/>
            <person name="Karaoz U."/>
            <person name="Brodie E.L."/>
            <person name="Williams K.H."/>
            <person name="Hubbard S.S."/>
            <person name="Banfield J.F."/>
        </authorList>
    </citation>
    <scope>NUCLEOTIDE SEQUENCE [LARGE SCALE GENOMIC DNA]</scope>
</reference>
<sequence length="147" mass="16117">MKKIKITIIITVMFFTGALALSQADAHVDDASGSQSTDKAVTKEEFAQMEDVMLKMMNGEDLNDAEAGKMVNFMKDHHFSDNNFMMGGYSGGQSVRTGYGIPMMSGMMNGLGGSVYSSASWLFFATVITWLFVGILLAIYIIKKLKQ</sequence>
<evidence type="ECO:0000256" key="2">
    <source>
        <dbReference type="SAM" id="SignalP"/>
    </source>
</evidence>
<keyword evidence="1" id="KW-0472">Membrane</keyword>
<proteinExistence type="predicted"/>
<dbReference type="Proteomes" id="UP000177269">
    <property type="component" value="Unassembled WGS sequence"/>
</dbReference>
<evidence type="ECO:0000256" key="1">
    <source>
        <dbReference type="SAM" id="Phobius"/>
    </source>
</evidence>
<keyword evidence="1" id="KW-0812">Transmembrane</keyword>
<gene>
    <name evidence="3" type="ORF">A3G52_01185</name>
</gene>
<keyword evidence="2" id="KW-0732">Signal</keyword>
<evidence type="ECO:0000313" key="3">
    <source>
        <dbReference type="EMBL" id="OHA42852.1"/>
    </source>
</evidence>
<dbReference type="AlphaFoldDB" id="A0A1G2P5E8"/>
<keyword evidence="1" id="KW-1133">Transmembrane helix</keyword>
<feature type="transmembrane region" description="Helical" evidence="1">
    <location>
        <begin position="121"/>
        <end position="142"/>
    </location>
</feature>
<accession>A0A1G2P5E8</accession>